<feature type="transmembrane region" description="Helical" evidence="1">
    <location>
        <begin position="12"/>
        <end position="34"/>
    </location>
</feature>
<evidence type="ECO:0000256" key="1">
    <source>
        <dbReference type="SAM" id="Phobius"/>
    </source>
</evidence>
<gene>
    <name evidence="2" type="ORF">GCM10009007_20740</name>
</gene>
<protein>
    <recommendedName>
        <fullName evidence="4">DUF2721 domain-containing protein</fullName>
    </recommendedName>
</protein>
<organism evidence="2 3">
    <name type="scientific">Formosimonas limnophila</name>
    <dbReference type="NCBI Taxonomy" id="1384487"/>
    <lineage>
        <taxon>Bacteria</taxon>
        <taxon>Pseudomonadati</taxon>
        <taxon>Pseudomonadota</taxon>
        <taxon>Betaproteobacteria</taxon>
        <taxon>Burkholderiales</taxon>
        <taxon>Burkholderiaceae</taxon>
        <taxon>Formosimonas</taxon>
    </lineage>
</organism>
<evidence type="ECO:0000313" key="3">
    <source>
        <dbReference type="Proteomes" id="UP000614287"/>
    </source>
</evidence>
<proteinExistence type="predicted"/>
<dbReference type="Pfam" id="PF11026">
    <property type="entry name" value="DUF2721"/>
    <property type="match status" value="1"/>
</dbReference>
<keyword evidence="1" id="KW-1133">Transmembrane helix</keyword>
<reference evidence="2" key="1">
    <citation type="journal article" date="2014" name="Int. J. Syst. Evol. Microbiol.">
        <title>Complete genome sequence of Corynebacterium casei LMG S-19264T (=DSM 44701T), isolated from a smear-ripened cheese.</title>
        <authorList>
            <consortium name="US DOE Joint Genome Institute (JGI-PGF)"/>
            <person name="Walter F."/>
            <person name="Albersmeier A."/>
            <person name="Kalinowski J."/>
            <person name="Ruckert C."/>
        </authorList>
    </citation>
    <scope>NUCLEOTIDE SEQUENCE</scope>
    <source>
        <strain evidence="2">KCTC 32501</strain>
    </source>
</reference>
<feature type="transmembrane region" description="Helical" evidence="1">
    <location>
        <begin position="111"/>
        <end position="130"/>
    </location>
</feature>
<dbReference type="AlphaFoldDB" id="A0A8J3FZ86"/>
<name>A0A8J3FZ86_9BURK</name>
<comment type="caution">
    <text evidence="2">The sequence shown here is derived from an EMBL/GenBank/DDBJ whole genome shotgun (WGS) entry which is preliminary data.</text>
</comment>
<keyword evidence="3" id="KW-1185">Reference proteome</keyword>
<keyword evidence="1" id="KW-0472">Membrane</keyword>
<accession>A0A8J3FZ86</accession>
<reference evidence="2" key="2">
    <citation type="submission" date="2020-09" db="EMBL/GenBank/DDBJ databases">
        <authorList>
            <person name="Sun Q."/>
            <person name="Kim S."/>
        </authorList>
    </citation>
    <scope>NUCLEOTIDE SEQUENCE</scope>
    <source>
        <strain evidence="2">KCTC 32501</strain>
    </source>
</reference>
<keyword evidence="1" id="KW-0812">Transmembrane</keyword>
<feature type="transmembrane region" description="Helical" evidence="1">
    <location>
        <begin position="75"/>
        <end position="105"/>
    </location>
</feature>
<dbReference type="Proteomes" id="UP000614287">
    <property type="component" value="Unassembled WGS sequence"/>
</dbReference>
<dbReference type="RefSeq" id="WP_189493900.1">
    <property type="nucleotide sequence ID" value="NZ_BMZG01000016.1"/>
</dbReference>
<dbReference type="EMBL" id="BMZG01000016">
    <property type="protein sequence ID" value="GHA79635.1"/>
    <property type="molecule type" value="Genomic_DNA"/>
</dbReference>
<sequence>METHIADIAYAIQLAVAPVFLLTAIATLINVLNARLSRSIDRRRAIDKLLIEHVDAVAVAALRDERVVHVHRLRVIYLAILSSVFSALMICLVVVGAFVGALMAIEVSRVIAVLFILAMVGMVVSLMLFLREVFLMLK</sequence>
<dbReference type="InterPro" id="IPR021279">
    <property type="entry name" value="DUF2721"/>
</dbReference>
<evidence type="ECO:0000313" key="2">
    <source>
        <dbReference type="EMBL" id="GHA79635.1"/>
    </source>
</evidence>
<evidence type="ECO:0008006" key="4">
    <source>
        <dbReference type="Google" id="ProtNLM"/>
    </source>
</evidence>